<dbReference type="InterPro" id="IPR018247">
    <property type="entry name" value="EF_Hand_1_Ca_BS"/>
</dbReference>
<sequence>MRCFVCILAITLVCLCRGIPLKTADENEAILPAGIVRLHHHRHHHYRHRGSLENPPSNSDRLRRLDALITRLQMAKTQRLSSATDEEDLSDSDVIRNNTEEVSDVDQPDDIPVEEASDFSMVELPYNYQRYDLNKDGFVTVLELADATGTLLEDAVQPFTKADANADGLLTENELYAAPWVFDMHRKAFGTH</sequence>
<protein>
    <recommendedName>
        <fullName evidence="3">EF-hand domain-containing protein</fullName>
    </recommendedName>
</protein>
<feature type="chain" id="PRO_5045942482" description="EF-hand domain-containing protein" evidence="2">
    <location>
        <begin position="19"/>
        <end position="192"/>
    </location>
</feature>
<proteinExistence type="predicted"/>
<evidence type="ECO:0000256" key="1">
    <source>
        <dbReference type="ARBA" id="ARBA00022837"/>
    </source>
</evidence>
<evidence type="ECO:0000259" key="3">
    <source>
        <dbReference type="PROSITE" id="PS50222"/>
    </source>
</evidence>
<dbReference type="SUPFAM" id="SSF47473">
    <property type="entry name" value="EF-hand"/>
    <property type="match status" value="1"/>
</dbReference>
<evidence type="ECO:0000256" key="2">
    <source>
        <dbReference type="SAM" id="SignalP"/>
    </source>
</evidence>
<dbReference type="Proteomes" id="UP001642483">
    <property type="component" value="Unassembled WGS sequence"/>
</dbReference>
<gene>
    <name evidence="4" type="ORF">CVLEPA_LOCUS5593</name>
</gene>
<evidence type="ECO:0000313" key="5">
    <source>
        <dbReference type="Proteomes" id="UP001642483"/>
    </source>
</evidence>
<dbReference type="InterPro" id="IPR002048">
    <property type="entry name" value="EF_hand_dom"/>
</dbReference>
<keyword evidence="1" id="KW-0106">Calcium</keyword>
<reference evidence="4 5" key="1">
    <citation type="submission" date="2024-02" db="EMBL/GenBank/DDBJ databases">
        <authorList>
            <person name="Daric V."/>
            <person name="Darras S."/>
        </authorList>
    </citation>
    <scope>NUCLEOTIDE SEQUENCE [LARGE SCALE GENOMIC DNA]</scope>
</reference>
<dbReference type="EMBL" id="CAWYQH010000024">
    <property type="protein sequence ID" value="CAK8676103.1"/>
    <property type="molecule type" value="Genomic_DNA"/>
</dbReference>
<feature type="signal peptide" evidence="2">
    <location>
        <begin position="1"/>
        <end position="18"/>
    </location>
</feature>
<accession>A0ABP0F8Q6</accession>
<dbReference type="PROSITE" id="PS50222">
    <property type="entry name" value="EF_HAND_2"/>
    <property type="match status" value="1"/>
</dbReference>
<comment type="caution">
    <text evidence="4">The sequence shown here is derived from an EMBL/GenBank/DDBJ whole genome shotgun (WGS) entry which is preliminary data.</text>
</comment>
<keyword evidence="2" id="KW-0732">Signal</keyword>
<dbReference type="InterPro" id="IPR011992">
    <property type="entry name" value="EF-hand-dom_pair"/>
</dbReference>
<keyword evidence="5" id="KW-1185">Reference proteome</keyword>
<dbReference type="PROSITE" id="PS00018">
    <property type="entry name" value="EF_HAND_1"/>
    <property type="match status" value="2"/>
</dbReference>
<name>A0ABP0F8Q6_CLALP</name>
<evidence type="ECO:0000313" key="4">
    <source>
        <dbReference type="EMBL" id="CAK8676103.1"/>
    </source>
</evidence>
<dbReference type="Gene3D" id="1.10.238.10">
    <property type="entry name" value="EF-hand"/>
    <property type="match status" value="1"/>
</dbReference>
<feature type="domain" description="EF-hand" evidence="3">
    <location>
        <begin position="128"/>
        <end position="154"/>
    </location>
</feature>
<organism evidence="4 5">
    <name type="scientific">Clavelina lepadiformis</name>
    <name type="common">Light-bulb sea squirt</name>
    <name type="synonym">Ascidia lepadiformis</name>
    <dbReference type="NCBI Taxonomy" id="159417"/>
    <lineage>
        <taxon>Eukaryota</taxon>
        <taxon>Metazoa</taxon>
        <taxon>Chordata</taxon>
        <taxon>Tunicata</taxon>
        <taxon>Ascidiacea</taxon>
        <taxon>Aplousobranchia</taxon>
        <taxon>Clavelinidae</taxon>
        <taxon>Clavelina</taxon>
    </lineage>
</organism>